<protein>
    <submittedName>
        <fullName evidence="2">CopL family metal-binding regulatory protein</fullName>
    </submittedName>
</protein>
<organism evidence="2 3">
    <name type="scientific">Thalassotalea castellviae</name>
    <dbReference type="NCBI Taxonomy" id="3075612"/>
    <lineage>
        <taxon>Bacteria</taxon>
        <taxon>Pseudomonadati</taxon>
        <taxon>Pseudomonadota</taxon>
        <taxon>Gammaproteobacteria</taxon>
        <taxon>Alteromonadales</taxon>
        <taxon>Colwelliaceae</taxon>
        <taxon>Thalassotalea</taxon>
    </lineage>
</organism>
<evidence type="ECO:0000313" key="3">
    <source>
        <dbReference type="Proteomes" id="UP001266357"/>
    </source>
</evidence>
<evidence type="ECO:0000313" key="2">
    <source>
        <dbReference type="EMBL" id="MDT0603627.1"/>
    </source>
</evidence>
<comment type="caution">
    <text evidence="2">The sequence shown here is derived from an EMBL/GenBank/DDBJ whole genome shotgun (WGS) entry which is preliminary data.</text>
</comment>
<sequence>MVLLVCLTFVGQAVASTVMSYHMMSMKGNSGQEQMQNMSMMDHSDHSMMSHSSDDSDEAEDDCCVNSCSCFTGGCSSIAALMKDTNDSLFIDSSSKIFSYLYLAQSQSSSSLYRPPILS</sequence>
<feature type="chain" id="PRO_5047533617" evidence="1">
    <location>
        <begin position="16"/>
        <end position="119"/>
    </location>
</feature>
<dbReference type="RefSeq" id="WP_311580366.1">
    <property type="nucleotide sequence ID" value="NZ_JAVRIF010000003.1"/>
</dbReference>
<proteinExistence type="predicted"/>
<keyword evidence="3" id="KW-1185">Reference proteome</keyword>
<name>A0ABU3A0C3_9GAMM</name>
<feature type="signal peptide" evidence="1">
    <location>
        <begin position="1"/>
        <end position="15"/>
    </location>
</feature>
<reference evidence="2 3" key="1">
    <citation type="submission" date="2023-09" db="EMBL/GenBank/DDBJ databases">
        <authorList>
            <person name="Rey-Velasco X."/>
        </authorList>
    </citation>
    <scope>NUCLEOTIDE SEQUENCE [LARGE SCALE GENOMIC DNA]</scope>
    <source>
        <strain evidence="2 3">W431</strain>
    </source>
</reference>
<keyword evidence="1" id="KW-0732">Signal</keyword>
<dbReference type="EMBL" id="JAVRIF010000003">
    <property type="protein sequence ID" value="MDT0603627.1"/>
    <property type="molecule type" value="Genomic_DNA"/>
</dbReference>
<accession>A0ABU3A0C3</accession>
<dbReference type="NCBIfam" id="NF033807">
    <property type="entry name" value="CopL_fam"/>
    <property type="match status" value="1"/>
</dbReference>
<gene>
    <name evidence="2" type="ORF">RM573_08465</name>
</gene>
<dbReference type="InterPro" id="IPR048034">
    <property type="entry name" value="CopL-like"/>
</dbReference>
<dbReference type="Proteomes" id="UP001266357">
    <property type="component" value="Unassembled WGS sequence"/>
</dbReference>
<evidence type="ECO:0000256" key="1">
    <source>
        <dbReference type="SAM" id="SignalP"/>
    </source>
</evidence>